<name>A0ABT3AJX0_9RHOB</name>
<sequence length="750" mass="82360">MSGGNGGKIKVVTLWRARKFSWSRLSGFLLVFSLLTLRIVDPIFVERLRLQAFDQFQRLNPREIAPFPVAILDIDDRSLNEVGQWPWPRTVIADLTDRVFQAGAAAMAFDIVFSEPDRLSPGSIAADNPGISNELRSQLMQLPSNDAVLAQSFSRNRVVLGETSVRSGLQASGIERQIKQVPHAVIGSDPRPYLLKFPELIQNLPILNEAAPGRGVFTVLPDADGVYRRVPVVMMVEGAMRLSLSLELLRIATGGDAFAVRSNDAGIDGVVVAGQVIRTQGDGTVWTRFSASDPNRFVSAADLLQGRVPQNRLAGRLVLVGTSAIGLEDFRATPLGVPMAGVEIHAQLLENVLSGTLLRRDNIADGKELLITAAMTILVIALAPMLHAGVLIASTLLLVSAYGIYSYVMFLWQGQLVDPTFPIAATMLIVMFMSSTNYLREERRRNRIRNAFGQYVTPALVAQLAESREALQLGGERRDLSVLFSDVRGFTTISEEFSDDPQGLTKLMNEMLTVMSEPILNSGGTIDKFMGDAVMAFWNAPLETKDHPQAGCRAALEMVRAVEEFNRNRMANQTGNEPVHPIHMGVAVNSGPCFVGNMGSKSRFDYTVLGDTVNVASRLEGQTKHYGMSIIIGEKTARIVEGEFALLELDLIRVKGKHEPERIFGLMGGERLAATEEFKTLSVVGAEMLIAYRAGQWQKALEHIAEMERQASSLGLDLHGYCALFQKRIARLAELPEDPEWEGIYDASEK</sequence>
<dbReference type="EMBL" id="JAOWLB010000006">
    <property type="protein sequence ID" value="MCV2888966.1"/>
    <property type="molecule type" value="Genomic_DNA"/>
</dbReference>
<protein>
    <submittedName>
        <fullName evidence="3">Adenylate/guanylate cyclase domain-containing protein</fullName>
    </submittedName>
</protein>
<comment type="caution">
    <text evidence="3">The sequence shown here is derived from an EMBL/GenBank/DDBJ whole genome shotgun (WGS) entry which is preliminary data.</text>
</comment>
<reference evidence="3 4" key="1">
    <citation type="submission" date="2022-10" db="EMBL/GenBank/DDBJ databases">
        <title>Ruegeria sp. nov., isolated from ocean surface sediments.</title>
        <authorList>
            <person name="He W."/>
            <person name="Xue H.-P."/>
            <person name="Zhang D.-F."/>
        </authorList>
    </citation>
    <scope>NUCLEOTIDE SEQUENCE [LARGE SCALE GENOMIC DNA]</scope>
    <source>
        <strain evidence="3 4">XHP0148</strain>
    </source>
</reference>
<keyword evidence="1" id="KW-0812">Transmembrane</keyword>
<dbReference type="Proteomes" id="UP001320899">
    <property type="component" value="Unassembled WGS sequence"/>
</dbReference>
<dbReference type="CDD" id="cd07302">
    <property type="entry name" value="CHD"/>
    <property type="match status" value="1"/>
</dbReference>
<keyword evidence="1" id="KW-1133">Transmembrane helix</keyword>
<gene>
    <name evidence="3" type="ORF">OE747_11490</name>
</gene>
<evidence type="ECO:0000259" key="2">
    <source>
        <dbReference type="PROSITE" id="PS50125"/>
    </source>
</evidence>
<keyword evidence="1" id="KW-0472">Membrane</keyword>
<dbReference type="Pfam" id="PF05226">
    <property type="entry name" value="CHASE2"/>
    <property type="match status" value="1"/>
</dbReference>
<accession>A0ABT3AJX0</accession>
<dbReference type="Gene3D" id="3.30.70.1230">
    <property type="entry name" value="Nucleotide cyclase"/>
    <property type="match status" value="1"/>
</dbReference>
<evidence type="ECO:0000313" key="3">
    <source>
        <dbReference type="EMBL" id="MCV2888966.1"/>
    </source>
</evidence>
<dbReference type="SMART" id="SM01080">
    <property type="entry name" value="CHASE2"/>
    <property type="match status" value="1"/>
</dbReference>
<dbReference type="PANTHER" id="PTHR43081">
    <property type="entry name" value="ADENYLATE CYCLASE, TERMINAL-DIFFERENTIATION SPECIFIC-RELATED"/>
    <property type="match status" value="1"/>
</dbReference>
<dbReference type="SMART" id="SM00044">
    <property type="entry name" value="CYCc"/>
    <property type="match status" value="1"/>
</dbReference>
<evidence type="ECO:0000313" key="4">
    <source>
        <dbReference type="Proteomes" id="UP001320899"/>
    </source>
</evidence>
<dbReference type="PANTHER" id="PTHR43081:SF1">
    <property type="entry name" value="ADENYLATE CYCLASE, TERMINAL-DIFFERENTIATION SPECIFIC"/>
    <property type="match status" value="1"/>
</dbReference>
<proteinExistence type="predicted"/>
<evidence type="ECO:0000256" key="1">
    <source>
        <dbReference type="SAM" id="Phobius"/>
    </source>
</evidence>
<dbReference type="InterPro" id="IPR029787">
    <property type="entry name" value="Nucleotide_cyclase"/>
</dbReference>
<keyword evidence="4" id="KW-1185">Reference proteome</keyword>
<organism evidence="3 4">
    <name type="scientific">Ruegeria aquimaris</name>
    <dbReference type="NCBI Taxonomy" id="2984333"/>
    <lineage>
        <taxon>Bacteria</taxon>
        <taxon>Pseudomonadati</taxon>
        <taxon>Pseudomonadota</taxon>
        <taxon>Alphaproteobacteria</taxon>
        <taxon>Rhodobacterales</taxon>
        <taxon>Roseobacteraceae</taxon>
        <taxon>Ruegeria</taxon>
    </lineage>
</organism>
<dbReference type="InterPro" id="IPR007890">
    <property type="entry name" value="CHASE2"/>
</dbReference>
<dbReference type="InterPro" id="IPR050697">
    <property type="entry name" value="Adenylyl/Guanylyl_Cyclase_3/4"/>
</dbReference>
<feature type="domain" description="Guanylate cyclase" evidence="2">
    <location>
        <begin position="481"/>
        <end position="620"/>
    </location>
</feature>
<feature type="transmembrane region" description="Helical" evidence="1">
    <location>
        <begin position="419"/>
        <end position="439"/>
    </location>
</feature>
<dbReference type="InterPro" id="IPR001054">
    <property type="entry name" value="A/G_cyclase"/>
</dbReference>
<dbReference type="Pfam" id="PF00211">
    <property type="entry name" value="Guanylate_cyc"/>
    <property type="match status" value="1"/>
</dbReference>
<feature type="transmembrane region" description="Helical" evidence="1">
    <location>
        <begin position="20"/>
        <end position="40"/>
    </location>
</feature>
<feature type="transmembrane region" description="Helical" evidence="1">
    <location>
        <begin position="369"/>
        <end position="399"/>
    </location>
</feature>
<dbReference type="PROSITE" id="PS50125">
    <property type="entry name" value="GUANYLATE_CYCLASE_2"/>
    <property type="match status" value="1"/>
</dbReference>
<dbReference type="SUPFAM" id="SSF55073">
    <property type="entry name" value="Nucleotide cyclase"/>
    <property type="match status" value="1"/>
</dbReference>